<dbReference type="InterPro" id="IPR051022">
    <property type="entry name" value="Notch_Cell-Fate_Det"/>
</dbReference>
<feature type="region of interest" description="Disordered" evidence="5">
    <location>
        <begin position="373"/>
        <end position="393"/>
    </location>
</feature>
<dbReference type="EMBL" id="BRZM01000117">
    <property type="protein sequence ID" value="GLD67734.1"/>
    <property type="molecule type" value="Genomic_DNA"/>
</dbReference>
<dbReference type="GO" id="GO:0005509">
    <property type="term" value="F:calcium ion binding"/>
    <property type="evidence" value="ECO:0007669"/>
    <property type="project" value="InterPro"/>
</dbReference>
<evidence type="ECO:0000256" key="6">
    <source>
        <dbReference type="SAM" id="Phobius"/>
    </source>
</evidence>
<dbReference type="Proteomes" id="UP001279410">
    <property type="component" value="Unassembled WGS sequence"/>
</dbReference>
<proteinExistence type="predicted"/>
<dbReference type="AlphaFoldDB" id="A0AAD3N947"/>
<evidence type="ECO:0000256" key="5">
    <source>
        <dbReference type="SAM" id="MobiDB-lite"/>
    </source>
</evidence>
<dbReference type="Gene3D" id="2.10.25.10">
    <property type="entry name" value="Laminin"/>
    <property type="match status" value="2"/>
</dbReference>
<feature type="transmembrane region" description="Helical" evidence="6">
    <location>
        <begin position="302"/>
        <end position="327"/>
    </location>
</feature>
<evidence type="ECO:0000313" key="8">
    <source>
        <dbReference type="EMBL" id="GLD67734.1"/>
    </source>
</evidence>
<accession>A0AAD3N947</accession>
<dbReference type="Pfam" id="PF12661">
    <property type="entry name" value="hEGF"/>
    <property type="match status" value="1"/>
</dbReference>
<keyword evidence="6" id="KW-0472">Membrane</keyword>
<name>A0AAD3N947_LATJO</name>
<dbReference type="PANTHER" id="PTHR24049">
    <property type="entry name" value="CRUMBS FAMILY MEMBER"/>
    <property type="match status" value="1"/>
</dbReference>
<evidence type="ECO:0000256" key="1">
    <source>
        <dbReference type="ARBA" id="ARBA00022536"/>
    </source>
</evidence>
<organism evidence="8 9">
    <name type="scientific">Lates japonicus</name>
    <name type="common">Japanese lates</name>
    <dbReference type="NCBI Taxonomy" id="270547"/>
    <lineage>
        <taxon>Eukaryota</taxon>
        <taxon>Metazoa</taxon>
        <taxon>Chordata</taxon>
        <taxon>Craniata</taxon>
        <taxon>Vertebrata</taxon>
        <taxon>Euteleostomi</taxon>
        <taxon>Actinopterygii</taxon>
        <taxon>Neopterygii</taxon>
        <taxon>Teleostei</taxon>
        <taxon>Neoteleostei</taxon>
        <taxon>Acanthomorphata</taxon>
        <taxon>Carangaria</taxon>
        <taxon>Carangaria incertae sedis</taxon>
        <taxon>Centropomidae</taxon>
        <taxon>Lates</taxon>
    </lineage>
</organism>
<sequence length="423" mass="46173">MLFLTSYLVDDFYCECNNGWKGKTCHSRESQCDEETCNNGGTCYDEGDAFKCLCAAGWEGATCNIAKNSSCLPSPCENGGTCVVDGDSFSCVCKEGWEGATCSHNANDCSPHPCYNSGTCPMLEPSVCRCECAPGFAAQTAGSVQSSPCSLTPPAWIKLTVTAASVHGKNRARCQKCEAAPRGRELVALDGSRWGEDCNNCRCHNGRVTCIKGGSPVEQVCVNSGPSCVQNTILSSSVSMTSSRAEHRSRGSRGHRDHGWSGQWVFGLGVELPDMINHDGRRRTEGMAFVRRSEQDHGSADYLVPLLVSVVIVVWALAVASMLLWCVKRRRKQSAHTGVSTQASSSLAPAVEDNNALHNSVSAAREQLNHIKNPIEKNPPNHHHQQQQQQHHHLLLHHHLYGDRTLYQRQDQVRQRQPIRGGG</sequence>
<dbReference type="SMART" id="SM00179">
    <property type="entry name" value="EGF_CA"/>
    <property type="match status" value="3"/>
</dbReference>
<dbReference type="CDD" id="cd00054">
    <property type="entry name" value="EGF_CA"/>
    <property type="match status" value="2"/>
</dbReference>
<feature type="domain" description="EGF-like" evidence="7">
    <location>
        <begin position="67"/>
        <end position="103"/>
    </location>
</feature>
<evidence type="ECO:0000256" key="3">
    <source>
        <dbReference type="ARBA" id="ARBA00023157"/>
    </source>
</evidence>
<comment type="caution">
    <text evidence="8">The sequence shown here is derived from an EMBL/GenBank/DDBJ whole genome shotgun (WGS) entry which is preliminary data.</text>
</comment>
<keyword evidence="6" id="KW-1133">Transmembrane helix</keyword>
<feature type="domain" description="EGF-like" evidence="7">
    <location>
        <begin position="105"/>
        <end position="142"/>
    </location>
</feature>
<dbReference type="FunFam" id="2.10.25.10:FF:000007">
    <property type="entry name" value="Delta-like protein"/>
    <property type="match status" value="1"/>
</dbReference>
<keyword evidence="1 4" id="KW-0245">EGF-like domain</keyword>
<comment type="caution">
    <text evidence="4">Lacks conserved residue(s) required for the propagation of feature annotation.</text>
</comment>
<evidence type="ECO:0000256" key="4">
    <source>
        <dbReference type="PROSITE-ProRule" id="PRU00076"/>
    </source>
</evidence>
<feature type="compositionally biased region" description="Basic residues" evidence="5">
    <location>
        <begin position="380"/>
        <end position="393"/>
    </location>
</feature>
<dbReference type="InterPro" id="IPR013032">
    <property type="entry name" value="EGF-like_CS"/>
</dbReference>
<feature type="domain" description="EGF-like" evidence="7">
    <location>
        <begin position="28"/>
        <end position="64"/>
    </location>
</feature>
<dbReference type="SUPFAM" id="SSF57196">
    <property type="entry name" value="EGF/Laminin"/>
    <property type="match status" value="2"/>
</dbReference>
<keyword evidence="6" id="KW-0812">Transmembrane</keyword>
<dbReference type="PROSITE" id="PS50026">
    <property type="entry name" value="EGF_3"/>
    <property type="match status" value="3"/>
</dbReference>
<dbReference type="PROSITE" id="PS01186">
    <property type="entry name" value="EGF_2"/>
    <property type="match status" value="3"/>
</dbReference>
<dbReference type="PROSITE" id="PS00022">
    <property type="entry name" value="EGF_1"/>
    <property type="match status" value="3"/>
</dbReference>
<feature type="disulfide bond" evidence="4">
    <location>
        <begin position="54"/>
        <end position="63"/>
    </location>
</feature>
<keyword evidence="3 4" id="KW-1015">Disulfide bond</keyword>
<dbReference type="InterPro" id="IPR000742">
    <property type="entry name" value="EGF"/>
</dbReference>
<dbReference type="Pfam" id="PF00008">
    <property type="entry name" value="EGF"/>
    <property type="match status" value="1"/>
</dbReference>
<keyword evidence="9" id="KW-1185">Reference proteome</keyword>
<dbReference type="SMART" id="SM00181">
    <property type="entry name" value="EGF"/>
    <property type="match status" value="3"/>
</dbReference>
<keyword evidence="2" id="KW-0677">Repeat</keyword>
<evidence type="ECO:0000259" key="7">
    <source>
        <dbReference type="PROSITE" id="PS50026"/>
    </source>
</evidence>
<dbReference type="InterPro" id="IPR001881">
    <property type="entry name" value="EGF-like_Ca-bd_dom"/>
</dbReference>
<dbReference type="FunFam" id="2.10.25.10:FF:000431">
    <property type="entry name" value="Delta-like protein"/>
    <property type="match status" value="1"/>
</dbReference>
<dbReference type="InterPro" id="IPR000152">
    <property type="entry name" value="EGF-type_Asp/Asn_hydroxyl_site"/>
</dbReference>
<evidence type="ECO:0000313" key="9">
    <source>
        <dbReference type="Proteomes" id="UP001279410"/>
    </source>
</evidence>
<reference evidence="8" key="1">
    <citation type="submission" date="2022-08" db="EMBL/GenBank/DDBJ databases">
        <title>Genome sequencing of akame (Lates japonicus).</title>
        <authorList>
            <person name="Hashiguchi Y."/>
            <person name="Takahashi H."/>
        </authorList>
    </citation>
    <scope>NUCLEOTIDE SEQUENCE</scope>
    <source>
        <strain evidence="8">Kochi</strain>
    </source>
</reference>
<dbReference type="PROSITE" id="PS00010">
    <property type="entry name" value="ASX_HYDROXYL"/>
    <property type="match status" value="1"/>
</dbReference>
<gene>
    <name evidence="8" type="ORF">AKAME5_001906200</name>
</gene>
<evidence type="ECO:0000256" key="2">
    <source>
        <dbReference type="ARBA" id="ARBA00022737"/>
    </source>
</evidence>
<feature type="disulfide bond" evidence="4">
    <location>
        <begin position="93"/>
        <end position="102"/>
    </location>
</feature>
<protein>
    <submittedName>
        <fullName evidence="8">Protein jagged-1a-like protein</fullName>
    </submittedName>
</protein>